<dbReference type="PROSITE" id="PS00211">
    <property type="entry name" value="ABC_TRANSPORTER_1"/>
    <property type="match status" value="1"/>
</dbReference>
<comment type="caution">
    <text evidence="14">The sequence shown here is derived from an EMBL/GenBank/DDBJ whole genome shotgun (WGS) entry which is preliminary data.</text>
</comment>
<dbReference type="GO" id="GO:0034040">
    <property type="term" value="F:ATPase-coupled lipid transmembrane transporter activity"/>
    <property type="evidence" value="ECO:0007669"/>
    <property type="project" value="InterPro"/>
</dbReference>
<reference evidence="14 15" key="1">
    <citation type="submission" date="2018-05" db="EMBL/GenBank/DDBJ databases">
        <title>Genomic Encyclopedia of Type Strains, Phase IV (KMG-IV): sequencing the most valuable type-strain genomes for metagenomic binning, comparative biology and taxonomic classification.</title>
        <authorList>
            <person name="Goeker M."/>
        </authorList>
    </citation>
    <scope>NUCLEOTIDE SEQUENCE [LARGE SCALE GENOMIC DNA]</scope>
    <source>
        <strain evidence="14 15">DSM 29661</strain>
    </source>
</reference>
<dbReference type="GO" id="GO:0016887">
    <property type="term" value="F:ATP hydrolysis activity"/>
    <property type="evidence" value="ECO:0007669"/>
    <property type="project" value="InterPro"/>
</dbReference>
<keyword evidence="10 11" id="KW-0472">Membrane</keyword>
<feature type="transmembrane region" description="Helical" evidence="11">
    <location>
        <begin position="65"/>
        <end position="84"/>
    </location>
</feature>
<dbReference type="Gene3D" id="3.40.50.300">
    <property type="entry name" value="P-loop containing nucleotide triphosphate hydrolases"/>
    <property type="match status" value="1"/>
</dbReference>
<dbReference type="Pfam" id="PF00664">
    <property type="entry name" value="ABC_membrane"/>
    <property type="match status" value="1"/>
</dbReference>
<keyword evidence="15" id="KW-1185">Reference proteome</keyword>
<dbReference type="PROSITE" id="PS50893">
    <property type="entry name" value="ABC_TRANSPORTER_2"/>
    <property type="match status" value="1"/>
</dbReference>
<evidence type="ECO:0000256" key="2">
    <source>
        <dbReference type="ARBA" id="ARBA00022448"/>
    </source>
</evidence>
<feature type="transmembrane region" description="Helical" evidence="11">
    <location>
        <begin position="165"/>
        <end position="185"/>
    </location>
</feature>
<dbReference type="SMART" id="SM00382">
    <property type="entry name" value="AAA"/>
    <property type="match status" value="1"/>
</dbReference>
<dbReference type="InterPro" id="IPR003593">
    <property type="entry name" value="AAA+_ATPase"/>
</dbReference>
<sequence length="586" mass="64539">MSDPHAINSFGLYKRLFGYLKQYWRLFALSLLALAVAAATEPAFARLMKPLVDGGFVERDPERMIWTPVAIVGLFLLRGLTSFINDYSTTWLAGHLVMRLREEMFSKLLRLPVSYYDDNASGRVLSRIAYDVNQVTEAGFNIITVTVKDGITILGLLALLFYTDWQLTLICLTMIPVVGISIRYVGRRLRALSRQNQATMGQMTQVLGESIDCQRVVKVYGGAPYELRRFMAAANQLRQNGVKQAATSSSNTGITQLIVSVALAVIIYFASLRASHNQFTAGDFMSFLTAMIMLFAPVKRITSINQSLQKGLAAAESVFGFLDEASEHDPGTRELKQPRGKLDFNQVGFCYPKAEREALSAIDLHIAPGETVALVGSSGSGKTTLVNLLPRFYDPSAGQILLDDVPLAELRLANLRSHIAMVSQDVTLFNDSVAANIAYGCFEQVNREQIIEAARAANALDFIEAMPQGFDTLIGENGVRLSGGQRQRLAIARALLKNAPVLILDEATSALDTQSERLVQAALERLMENRTTIVIAHRLSTIENADRIVVMQQGRIVEVGAHAELLALDGVYATLHRLQFKEPQHG</sequence>
<evidence type="ECO:0000256" key="3">
    <source>
        <dbReference type="ARBA" id="ARBA00022475"/>
    </source>
</evidence>
<evidence type="ECO:0000256" key="5">
    <source>
        <dbReference type="ARBA" id="ARBA00022741"/>
    </source>
</evidence>
<dbReference type="Proteomes" id="UP000247555">
    <property type="component" value="Unassembled WGS sequence"/>
</dbReference>
<feature type="transmembrane region" description="Helical" evidence="11">
    <location>
        <begin position="23"/>
        <end position="44"/>
    </location>
</feature>
<dbReference type="Gene3D" id="1.20.1560.10">
    <property type="entry name" value="ABC transporter type 1, transmembrane domain"/>
    <property type="match status" value="1"/>
</dbReference>
<dbReference type="InterPro" id="IPR036640">
    <property type="entry name" value="ABC1_TM_sf"/>
</dbReference>
<keyword evidence="5" id="KW-0547">Nucleotide-binding</keyword>
<keyword evidence="4 11" id="KW-0812">Transmembrane</keyword>
<evidence type="ECO:0000256" key="9">
    <source>
        <dbReference type="ARBA" id="ARBA00023055"/>
    </source>
</evidence>
<dbReference type="GO" id="GO:0015421">
    <property type="term" value="F:ABC-type oligopeptide transporter activity"/>
    <property type="evidence" value="ECO:0007669"/>
    <property type="project" value="TreeGrafter"/>
</dbReference>
<dbReference type="PROSITE" id="PS50929">
    <property type="entry name" value="ABC_TM1F"/>
    <property type="match status" value="1"/>
</dbReference>
<evidence type="ECO:0000256" key="11">
    <source>
        <dbReference type="SAM" id="Phobius"/>
    </source>
</evidence>
<protein>
    <submittedName>
        <fullName evidence="14">Lipid A export permease/ATP-binding protein MsbA</fullName>
    </submittedName>
</protein>
<evidence type="ECO:0000313" key="15">
    <source>
        <dbReference type="Proteomes" id="UP000247555"/>
    </source>
</evidence>
<dbReference type="PANTHER" id="PTHR43394:SF1">
    <property type="entry name" value="ATP-BINDING CASSETTE SUB-FAMILY B MEMBER 10, MITOCHONDRIAL"/>
    <property type="match status" value="1"/>
</dbReference>
<dbReference type="InterPro" id="IPR003439">
    <property type="entry name" value="ABC_transporter-like_ATP-bd"/>
</dbReference>
<dbReference type="SUPFAM" id="SSF52540">
    <property type="entry name" value="P-loop containing nucleoside triphosphate hydrolases"/>
    <property type="match status" value="1"/>
</dbReference>
<dbReference type="FunFam" id="3.40.50.300:FF:000218">
    <property type="entry name" value="Multidrug ABC transporter ATP-binding protein"/>
    <property type="match status" value="1"/>
</dbReference>
<keyword evidence="3" id="KW-1003">Cell membrane</keyword>
<dbReference type="PANTHER" id="PTHR43394">
    <property type="entry name" value="ATP-DEPENDENT PERMEASE MDL1, MITOCHONDRIAL"/>
    <property type="match status" value="1"/>
</dbReference>
<feature type="transmembrane region" description="Helical" evidence="11">
    <location>
        <begin position="253"/>
        <end position="272"/>
    </location>
</feature>
<dbReference type="InterPro" id="IPR039421">
    <property type="entry name" value="Type_1_exporter"/>
</dbReference>
<evidence type="ECO:0000256" key="8">
    <source>
        <dbReference type="ARBA" id="ARBA00022989"/>
    </source>
</evidence>
<accession>A0A318KSF4</accession>
<dbReference type="CDD" id="cd03251">
    <property type="entry name" value="ABCC_MsbA"/>
    <property type="match status" value="1"/>
</dbReference>
<evidence type="ECO:0000256" key="10">
    <source>
        <dbReference type="ARBA" id="ARBA00023136"/>
    </source>
</evidence>
<dbReference type="Pfam" id="PF00005">
    <property type="entry name" value="ABC_tran"/>
    <property type="match status" value="1"/>
</dbReference>
<dbReference type="InterPro" id="IPR011527">
    <property type="entry name" value="ABC1_TM_dom"/>
</dbReference>
<dbReference type="RefSeq" id="WP_110389798.1">
    <property type="nucleotide sequence ID" value="NZ_QJKI01000003.1"/>
</dbReference>
<dbReference type="OrthoDB" id="8554730at2"/>
<name>A0A318KSF4_9NEIS</name>
<comment type="subcellular location">
    <subcellularLocation>
        <location evidence="1">Cell membrane</location>
        <topology evidence="1">Multi-pass membrane protein</topology>
    </subcellularLocation>
</comment>
<evidence type="ECO:0000259" key="13">
    <source>
        <dbReference type="PROSITE" id="PS50929"/>
    </source>
</evidence>
<proteinExistence type="predicted"/>
<gene>
    <name evidence="14" type="ORF">DFR34_103102</name>
</gene>
<evidence type="ECO:0000256" key="1">
    <source>
        <dbReference type="ARBA" id="ARBA00004651"/>
    </source>
</evidence>
<dbReference type="CDD" id="cd18552">
    <property type="entry name" value="ABC_6TM_MsbA_like"/>
    <property type="match status" value="1"/>
</dbReference>
<dbReference type="EMBL" id="QJKI01000003">
    <property type="protein sequence ID" value="PXX80761.1"/>
    <property type="molecule type" value="Genomic_DNA"/>
</dbReference>
<keyword evidence="8 11" id="KW-1133">Transmembrane helix</keyword>
<evidence type="ECO:0000256" key="6">
    <source>
        <dbReference type="ARBA" id="ARBA00022840"/>
    </source>
</evidence>
<dbReference type="AlphaFoldDB" id="A0A318KSF4"/>
<evidence type="ECO:0000313" key="14">
    <source>
        <dbReference type="EMBL" id="PXX80761.1"/>
    </source>
</evidence>
<feature type="transmembrane region" description="Helical" evidence="11">
    <location>
        <begin position="278"/>
        <end position="298"/>
    </location>
</feature>
<dbReference type="InterPro" id="IPR027417">
    <property type="entry name" value="P-loop_NTPase"/>
</dbReference>
<evidence type="ECO:0000259" key="12">
    <source>
        <dbReference type="PROSITE" id="PS50893"/>
    </source>
</evidence>
<dbReference type="GO" id="GO:0005886">
    <property type="term" value="C:plasma membrane"/>
    <property type="evidence" value="ECO:0007669"/>
    <property type="project" value="UniProtKB-SubCell"/>
</dbReference>
<keyword evidence="7" id="KW-1278">Translocase</keyword>
<keyword evidence="2" id="KW-0813">Transport</keyword>
<feature type="domain" description="ABC transporter" evidence="12">
    <location>
        <begin position="342"/>
        <end position="578"/>
    </location>
</feature>
<keyword evidence="9" id="KW-0445">Lipid transport</keyword>
<dbReference type="GO" id="GO:0005524">
    <property type="term" value="F:ATP binding"/>
    <property type="evidence" value="ECO:0007669"/>
    <property type="project" value="UniProtKB-KW"/>
</dbReference>
<feature type="domain" description="ABC transmembrane type-1" evidence="13">
    <location>
        <begin position="28"/>
        <end position="310"/>
    </location>
</feature>
<dbReference type="NCBIfam" id="TIGR02203">
    <property type="entry name" value="MsbA_lipidA"/>
    <property type="match status" value="1"/>
</dbReference>
<dbReference type="SUPFAM" id="SSF90123">
    <property type="entry name" value="ABC transporter transmembrane region"/>
    <property type="match status" value="1"/>
</dbReference>
<evidence type="ECO:0000256" key="7">
    <source>
        <dbReference type="ARBA" id="ARBA00022967"/>
    </source>
</evidence>
<evidence type="ECO:0000256" key="4">
    <source>
        <dbReference type="ARBA" id="ARBA00022692"/>
    </source>
</evidence>
<dbReference type="InterPro" id="IPR011917">
    <property type="entry name" value="ABC_transpr_lipidA"/>
</dbReference>
<organism evidence="14 15">
    <name type="scientific">Rivihabitans pingtungensis</name>
    <dbReference type="NCBI Taxonomy" id="1054498"/>
    <lineage>
        <taxon>Bacteria</taxon>
        <taxon>Pseudomonadati</taxon>
        <taxon>Pseudomonadota</taxon>
        <taxon>Betaproteobacteria</taxon>
        <taxon>Neisseriales</taxon>
        <taxon>Aquaspirillaceae</taxon>
        <taxon>Rivihabitans</taxon>
    </lineage>
</organism>
<dbReference type="InterPro" id="IPR017871">
    <property type="entry name" value="ABC_transporter-like_CS"/>
</dbReference>
<keyword evidence="6 14" id="KW-0067">ATP-binding</keyword>